<keyword evidence="7 9" id="KW-0663">Pyridoxal phosphate</keyword>
<dbReference type="InterPro" id="IPR004839">
    <property type="entry name" value="Aminotransferase_I/II_large"/>
</dbReference>
<dbReference type="AlphaFoldDB" id="A0A239GK20"/>
<comment type="similarity">
    <text evidence="3 9">Belongs to the class-II pyridoxal-phosphate-dependent aminotransferase family. Histidinol-phosphate aminotransferase subfamily.</text>
</comment>
<comment type="subunit">
    <text evidence="4 9">Homodimer.</text>
</comment>
<protein>
    <recommendedName>
        <fullName evidence="9">Histidinol-phosphate aminotransferase</fullName>
        <ecNumber evidence="9">2.6.1.9</ecNumber>
    </recommendedName>
    <alternativeName>
        <fullName evidence="9">Imidazole acetol-phosphate transaminase</fullName>
    </alternativeName>
</protein>
<evidence type="ECO:0000256" key="9">
    <source>
        <dbReference type="HAMAP-Rule" id="MF_01023"/>
    </source>
</evidence>
<dbReference type="NCBIfam" id="TIGR01141">
    <property type="entry name" value="hisC"/>
    <property type="match status" value="1"/>
</dbReference>
<evidence type="ECO:0000313" key="14">
    <source>
        <dbReference type="Proteomes" id="UP000199693"/>
    </source>
</evidence>
<evidence type="ECO:0000256" key="5">
    <source>
        <dbReference type="ARBA" id="ARBA00022576"/>
    </source>
</evidence>
<keyword evidence="6 9" id="KW-0808">Transferase</keyword>
<evidence type="ECO:0000256" key="3">
    <source>
        <dbReference type="ARBA" id="ARBA00007970"/>
    </source>
</evidence>
<dbReference type="GO" id="GO:0030170">
    <property type="term" value="F:pyridoxal phosphate binding"/>
    <property type="evidence" value="ECO:0007669"/>
    <property type="project" value="InterPro"/>
</dbReference>
<evidence type="ECO:0000313" key="11">
    <source>
        <dbReference type="EMBL" id="SDJ46560.1"/>
    </source>
</evidence>
<feature type="domain" description="Aminotransferase class I/classII large" evidence="10">
    <location>
        <begin position="25"/>
        <end position="348"/>
    </location>
</feature>
<reference evidence="11 14" key="1">
    <citation type="submission" date="2016-10" db="EMBL/GenBank/DDBJ databases">
        <authorList>
            <person name="de Groot N.N."/>
        </authorList>
    </citation>
    <scope>NUCLEOTIDE SEQUENCE [LARGE SCALE GENOMIC DNA]</scope>
    <source>
        <strain evidence="11 14">CCM 7361</strain>
    </source>
</reference>
<evidence type="ECO:0000256" key="1">
    <source>
        <dbReference type="ARBA" id="ARBA00001933"/>
    </source>
</evidence>
<evidence type="ECO:0000256" key="2">
    <source>
        <dbReference type="ARBA" id="ARBA00005011"/>
    </source>
</evidence>
<dbReference type="HAMAP" id="MF_01023">
    <property type="entry name" value="HisC_aminotrans_2"/>
    <property type="match status" value="1"/>
</dbReference>
<dbReference type="InterPro" id="IPR015421">
    <property type="entry name" value="PyrdxlP-dep_Trfase_major"/>
</dbReference>
<dbReference type="Proteomes" id="UP000199693">
    <property type="component" value="Unassembled WGS sequence"/>
</dbReference>
<dbReference type="PANTHER" id="PTHR43643:SF3">
    <property type="entry name" value="HISTIDINOL-PHOSPHATE AMINOTRANSFERASE"/>
    <property type="match status" value="1"/>
</dbReference>
<evidence type="ECO:0000313" key="12">
    <source>
        <dbReference type="EMBL" id="SNS68404.1"/>
    </source>
</evidence>
<comment type="cofactor">
    <cofactor evidence="1 9">
        <name>pyridoxal 5'-phosphate</name>
        <dbReference type="ChEBI" id="CHEBI:597326"/>
    </cofactor>
</comment>
<comment type="pathway">
    <text evidence="2 9">Amino-acid biosynthesis; L-histidine biosynthesis; L-histidine from 5-phospho-alpha-D-ribose 1-diphosphate: step 7/9.</text>
</comment>
<dbReference type="GO" id="GO:0000105">
    <property type="term" value="P:L-histidine biosynthetic process"/>
    <property type="evidence" value="ECO:0007669"/>
    <property type="project" value="UniProtKB-UniRule"/>
</dbReference>
<evidence type="ECO:0000256" key="8">
    <source>
        <dbReference type="ARBA" id="ARBA00047481"/>
    </source>
</evidence>
<gene>
    <name evidence="9" type="primary">hisC</name>
    <name evidence="11" type="ORF">SAMN05216189_101790</name>
    <name evidence="12" type="ORF">SAMN06295949_105153</name>
</gene>
<name>A0A239GK20_9PSED</name>
<sequence length="352" mass="39049">MSKFWSPFVKDLVPYVPGEQPKLAKLVKLNTNENPYGPSPKALAAMQGELNDALRLYPDPNADRLKQAIADYYGVRPGQVFVGNGSDEVLAHAFHALFQHDGRPLLFPDVTYSFYPVYCGLYGIPFEALALDERFQIRVEDYARPNAGIIFPNPNAPTGCLLPLEAIERLLLANPDSVVLVDEAYVDFGGETAIALVERYPNLLVAQTLSKSRSLAGLRVGLAVGHEDLIEALERVKNSFNSYPLDRVAQAGAIAAFEDREYFQRTCQAVIDSREKLVGELSGMGFEVLPSAANFIFARHPRHDAAELAAGLREQGVIVRHFRQERIAQFLRISIGTEEQNQALLDALRPRL</sequence>
<reference evidence="12 13" key="2">
    <citation type="submission" date="2017-06" db="EMBL/GenBank/DDBJ databases">
        <authorList>
            <person name="Varghese N."/>
            <person name="Submissions S."/>
        </authorList>
    </citation>
    <scope>NUCLEOTIDE SEQUENCE [LARGE SCALE GENOMIC DNA]</scope>
    <source>
        <strain evidence="12 13">RLD-1</strain>
    </source>
</reference>
<dbReference type="PANTHER" id="PTHR43643">
    <property type="entry name" value="HISTIDINOL-PHOSPHATE AMINOTRANSFERASE 2"/>
    <property type="match status" value="1"/>
</dbReference>
<evidence type="ECO:0000259" key="10">
    <source>
        <dbReference type="Pfam" id="PF00155"/>
    </source>
</evidence>
<dbReference type="Pfam" id="PF00155">
    <property type="entry name" value="Aminotran_1_2"/>
    <property type="match status" value="1"/>
</dbReference>
<dbReference type="EMBL" id="FZPC01000005">
    <property type="protein sequence ID" value="SNS68404.1"/>
    <property type="molecule type" value="Genomic_DNA"/>
</dbReference>
<dbReference type="EC" id="2.6.1.9" evidence="9"/>
<dbReference type="EMBL" id="FNEC01000017">
    <property type="protein sequence ID" value="SDJ46560.1"/>
    <property type="molecule type" value="Genomic_DNA"/>
</dbReference>
<accession>A0A239GK20</accession>
<evidence type="ECO:0000256" key="6">
    <source>
        <dbReference type="ARBA" id="ARBA00022679"/>
    </source>
</evidence>
<dbReference type="PROSITE" id="PS00599">
    <property type="entry name" value="AA_TRANSFER_CLASS_2"/>
    <property type="match status" value="1"/>
</dbReference>
<evidence type="ECO:0000313" key="13">
    <source>
        <dbReference type="Proteomes" id="UP000198309"/>
    </source>
</evidence>
<dbReference type="SUPFAM" id="SSF53383">
    <property type="entry name" value="PLP-dependent transferases"/>
    <property type="match status" value="1"/>
</dbReference>
<dbReference type="Proteomes" id="UP000198309">
    <property type="component" value="Unassembled WGS sequence"/>
</dbReference>
<dbReference type="Gene3D" id="3.90.1150.10">
    <property type="entry name" value="Aspartate Aminotransferase, domain 1"/>
    <property type="match status" value="1"/>
</dbReference>
<dbReference type="GO" id="GO:0004400">
    <property type="term" value="F:histidinol-phosphate transaminase activity"/>
    <property type="evidence" value="ECO:0007669"/>
    <property type="project" value="UniProtKB-UniRule"/>
</dbReference>
<dbReference type="Gene3D" id="3.40.640.10">
    <property type="entry name" value="Type I PLP-dependent aspartate aminotransferase-like (Major domain)"/>
    <property type="match status" value="1"/>
</dbReference>
<keyword evidence="5 9" id="KW-0032">Aminotransferase</keyword>
<evidence type="ECO:0000256" key="7">
    <source>
        <dbReference type="ARBA" id="ARBA00022898"/>
    </source>
</evidence>
<dbReference type="InterPro" id="IPR005861">
    <property type="entry name" value="HisP_aminotrans"/>
</dbReference>
<dbReference type="InterPro" id="IPR015424">
    <property type="entry name" value="PyrdxlP-dep_Trfase"/>
</dbReference>
<keyword evidence="9" id="KW-0028">Amino-acid biosynthesis</keyword>
<organism evidence="11 14">
    <name type="scientific">Pseudomonas delhiensis</name>
    <dbReference type="NCBI Taxonomy" id="366289"/>
    <lineage>
        <taxon>Bacteria</taxon>
        <taxon>Pseudomonadati</taxon>
        <taxon>Pseudomonadota</taxon>
        <taxon>Gammaproteobacteria</taxon>
        <taxon>Pseudomonadales</taxon>
        <taxon>Pseudomonadaceae</taxon>
        <taxon>Pseudomonas</taxon>
    </lineage>
</organism>
<evidence type="ECO:0000256" key="4">
    <source>
        <dbReference type="ARBA" id="ARBA00011738"/>
    </source>
</evidence>
<keyword evidence="9" id="KW-0368">Histidine biosynthesis</keyword>
<proteinExistence type="inferred from homology"/>
<dbReference type="CDD" id="cd00609">
    <property type="entry name" value="AAT_like"/>
    <property type="match status" value="1"/>
</dbReference>
<dbReference type="InterPro" id="IPR015422">
    <property type="entry name" value="PyrdxlP-dep_Trfase_small"/>
</dbReference>
<dbReference type="RefSeq" id="WP_089390627.1">
    <property type="nucleotide sequence ID" value="NZ_FNEC01000017.1"/>
</dbReference>
<comment type="catalytic activity">
    <reaction evidence="8 9">
        <text>L-histidinol phosphate + 2-oxoglutarate = 3-(imidazol-4-yl)-2-oxopropyl phosphate + L-glutamate</text>
        <dbReference type="Rhea" id="RHEA:23744"/>
        <dbReference type="ChEBI" id="CHEBI:16810"/>
        <dbReference type="ChEBI" id="CHEBI:29985"/>
        <dbReference type="ChEBI" id="CHEBI:57766"/>
        <dbReference type="ChEBI" id="CHEBI:57980"/>
        <dbReference type="EC" id="2.6.1.9"/>
    </reaction>
</comment>
<dbReference type="UniPathway" id="UPA00031">
    <property type="reaction ID" value="UER00012"/>
</dbReference>
<dbReference type="InterPro" id="IPR001917">
    <property type="entry name" value="Aminotrans_II_pyridoxalP_BS"/>
</dbReference>
<keyword evidence="13" id="KW-1185">Reference proteome</keyword>
<dbReference type="InterPro" id="IPR050106">
    <property type="entry name" value="HistidinolP_aminotransfase"/>
</dbReference>
<feature type="modified residue" description="N6-(pyridoxal phosphate)lysine" evidence="9">
    <location>
        <position position="211"/>
    </location>
</feature>